<dbReference type="AlphaFoldDB" id="A0A517RLH5"/>
<evidence type="ECO:0000313" key="2">
    <source>
        <dbReference type="Proteomes" id="UP000317171"/>
    </source>
</evidence>
<gene>
    <name evidence="1" type="ORF">Pan241w_48500</name>
</gene>
<keyword evidence="2" id="KW-1185">Reference proteome</keyword>
<dbReference type="OrthoDB" id="9905041at2"/>
<sequence>MGTRINVLFPHQLADWSNREMIMDLLNDTLPSVLNVEAYWPEKETAKTIESKTWVARPPHPYPFTRDFDRYSGPGPLFVSVNPSVAHLRTGGRWRGFLSIQQLRSVHISAFLSIANAFAAPTMRLYPDNDLIFDKFAEGGDFDACSSILDQIYDTPIPLEENIDPVLAVETDTGCPTLQYIYTL</sequence>
<reference evidence="1 2" key="1">
    <citation type="submission" date="2019-02" db="EMBL/GenBank/DDBJ databases">
        <title>Deep-cultivation of Planctomycetes and their phenomic and genomic characterization uncovers novel biology.</title>
        <authorList>
            <person name="Wiegand S."/>
            <person name="Jogler M."/>
            <person name="Boedeker C."/>
            <person name="Pinto D."/>
            <person name="Vollmers J."/>
            <person name="Rivas-Marin E."/>
            <person name="Kohn T."/>
            <person name="Peeters S.H."/>
            <person name="Heuer A."/>
            <person name="Rast P."/>
            <person name="Oberbeckmann S."/>
            <person name="Bunk B."/>
            <person name="Jeske O."/>
            <person name="Meyerdierks A."/>
            <person name="Storesund J.E."/>
            <person name="Kallscheuer N."/>
            <person name="Luecker S."/>
            <person name="Lage O.M."/>
            <person name="Pohl T."/>
            <person name="Merkel B.J."/>
            <person name="Hornburger P."/>
            <person name="Mueller R.-W."/>
            <person name="Bruemmer F."/>
            <person name="Labrenz M."/>
            <person name="Spormann A.M."/>
            <person name="Op den Camp H."/>
            <person name="Overmann J."/>
            <person name="Amann R."/>
            <person name="Jetten M.S.M."/>
            <person name="Mascher T."/>
            <person name="Medema M.H."/>
            <person name="Devos D.P."/>
            <person name="Kaster A.-K."/>
            <person name="Ovreas L."/>
            <person name="Rohde M."/>
            <person name="Galperin M.Y."/>
            <person name="Jogler C."/>
        </authorList>
    </citation>
    <scope>NUCLEOTIDE SEQUENCE [LARGE SCALE GENOMIC DNA]</scope>
    <source>
        <strain evidence="1 2">Pan241w</strain>
    </source>
</reference>
<dbReference type="Proteomes" id="UP000317171">
    <property type="component" value="Chromosome"/>
</dbReference>
<proteinExistence type="predicted"/>
<organism evidence="1 2">
    <name type="scientific">Gimesia alba</name>
    <dbReference type="NCBI Taxonomy" id="2527973"/>
    <lineage>
        <taxon>Bacteria</taxon>
        <taxon>Pseudomonadati</taxon>
        <taxon>Planctomycetota</taxon>
        <taxon>Planctomycetia</taxon>
        <taxon>Planctomycetales</taxon>
        <taxon>Planctomycetaceae</taxon>
        <taxon>Gimesia</taxon>
    </lineage>
</organism>
<protein>
    <submittedName>
        <fullName evidence="1">Uncharacterized protein</fullName>
    </submittedName>
</protein>
<name>A0A517RLH5_9PLAN</name>
<evidence type="ECO:0000313" key="1">
    <source>
        <dbReference type="EMBL" id="QDT44734.1"/>
    </source>
</evidence>
<accession>A0A517RLH5</accession>
<dbReference type="EMBL" id="CP036269">
    <property type="protein sequence ID" value="QDT44734.1"/>
    <property type="molecule type" value="Genomic_DNA"/>
</dbReference>
<dbReference type="KEGG" id="gaz:Pan241w_48500"/>
<dbReference type="RefSeq" id="WP_145220420.1">
    <property type="nucleotide sequence ID" value="NZ_CP036269.1"/>
</dbReference>